<keyword evidence="3" id="KW-0805">Transcription regulation</keyword>
<evidence type="ECO:0000256" key="4">
    <source>
        <dbReference type="ARBA" id="ARBA00023125"/>
    </source>
</evidence>
<keyword evidence="1" id="KW-0479">Metal-binding</keyword>
<accession>A0A3D8QP80</accession>
<evidence type="ECO:0000313" key="7">
    <source>
        <dbReference type="EMBL" id="RDW63636.1"/>
    </source>
</evidence>
<evidence type="ECO:0000256" key="6">
    <source>
        <dbReference type="ARBA" id="ARBA00023242"/>
    </source>
</evidence>
<reference evidence="7 8" key="1">
    <citation type="journal article" date="2018" name="IMA Fungus">
        <title>IMA Genome-F 9: Draft genome sequence of Annulohypoxylon stygium, Aspergillus mulundensis, Berkeleyomyces basicola (syn. Thielaviopsis basicola), Ceratocystis smalleyi, two Cercospora beticola strains, Coleophoma cylindrospora, Fusarium fracticaudum, Phialophora cf. hyalina, and Morchella septimelata.</title>
        <authorList>
            <person name="Wingfield B.D."/>
            <person name="Bills G.F."/>
            <person name="Dong Y."/>
            <person name="Huang W."/>
            <person name="Nel W.J."/>
            <person name="Swalarsk-Parry B.S."/>
            <person name="Vaghefi N."/>
            <person name="Wilken P.M."/>
            <person name="An Z."/>
            <person name="de Beer Z.W."/>
            <person name="De Vos L."/>
            <person name="Chen L."/>
            <person name="Duong T.A."/>
            <person name="Gao Y."/>
            <person name="Hammerbacher A."/>
            <person name="Kikkert J.R."/>
            <person name="Li Y."/>
            <person name="Li H."/>
            <person name="Li K."/>
            <person name="Li Q."/>
            <person name="Liu X."/>
            <person name="Ma X."/>
            <person name="Naidoo K."/>
            <person name="Pethybridge S.J."/>
            <person name="Sun J."/>
            <person name="Steenkamp E.T."/>
            <person name="van der Nest M.A."/>
            <person name="van Wyk S."/>
            <person name="Wingfield M.J."/>
            <person name="Xiong C."/>
            <person name="Yue Q."/>
            <person name="Zhang X."/>
        </authorList>
    </citation>
    <scope>NUCLEOTIDE SEQUENCE [LARGE SCALE GENOMIC DNA]</scope>
    <source>
        <strain evidence="7 8">BP6252</strain>
    </source>
</reference>
<dbReference type="GO" id="GO:0046872">
    <property type="term" value="F:metal ion binding"/>
    <property type="evidence" value="ECO:0007669"/>
    <property type="project" value="UniProtKB-KW"/>
</dbReference>
<dbReference type="InterPro" id="IPR021858">
    <property type="entry name" value="Fun_TF"/>
</dbReference>
<dbReference type="STRING" id="1849047.A0A3D8QP80"/>
<gene>
    <name evidence="7" type="ORF">BP6252_11181</name>
</gene>
<keyword evidence="2" id="KW-0862">Zinc</keyword>
<keyword evidence="4" id="KW-0238">DNA-binding</keyword>
<evidence type="ECO:0000256" key="2">
    <source>
        <dbReference type="ARBA" id="ARBA00022833"/>
    </source>
</evidence>
<comment type="caution">
    <text evidence="7">The sequence shown here is derived from an EMBL/GenBank/DDBJ whole genome shotgun (WGS) entry which is preliminary data.</text>
</comment>
<protein>
    <recommendedName>
        <fullName evidence="9">C6 zinc finger domain protein</fullName>
    </recommendedName>
</protein>
<evidence type="ECO:0000256" key="1">
    <source>
        <dbReference type="ARBA" id="ARBA00022723"/>
    </source>
</evidence>
<dbReference type="Proteomes" id="UP000256645">
    <property type="component" value="Unassembled WGS sequence"/>
</dbReference>
<dbReference type="PANTHER" id="PTHR36206:SF16">
    <property type="entry name" value="TRANSCRIPTION FACTOR DOMAIN-CONTAINING PROTEIN-RELATED"/>
    <property type="match status" value="1"/>
</dbReference>
<dbReference type="EMBL" id="PDLM01000013">
    <property type="protein sequence ID" value="RDW63636.1"/>
    <property type="molecule type" value="Genomic_DNA"/>
</dbReference>
<organism evidence="7 8">
    <name type="scientific">Coleophoma cylindrospora</name>
    <dbReference type="NCBI Taxonomy" id="1849047"/>
    <lineage>
        <taxon>Eukaryota</taxon>
        <taxon>Fungi</taxon>
        <taxon>Dikarya</taxon>
        <taxon>Ascomycota</taxon>
        <taxon>Pezizomycotina</taxon>
        <taxon>Leotiomycetes</taxon>
        <taxon>Helotiales</taxon>
        <taxon>Dermateaceae</taxon>
        <taxon>Coleophoma</taxon>
    </lineage>
</organism>
<dbReference type="GO" id="GO:0003677">
    <property type="term" value="F:DNA binding"/>
    <property type="evidence" value="ECO:0007669"/>
    <property type="project" value="UniProtKB-KW"/>
</dbReference>
<evidence type="ECO:0008006" key="9">
    <source>
        <dbReference type="Google" id="ProtNLM"/>
    </source>
</evidence>
<dbReference type="AlphaFoldDB" id="A0A3D8QP80"/>
<dbReference type="Pfam" id="PF11951">
    <property type="entry name" value="Fungal_trans_2"/>
    <property type="match status" value="1"/>
</dbReference>
<sequence length="459" mass="52978">MLKITPEEQRYFEWFHHRSMTKLPGVFDSRFWSTLVLQASSKEPAVLHAVLALGAVHRREVLEVERPRGRCDVFDKQEQFMLRQYSKAISGLQPHFMAQNKESWRVTLIACLIFVFFEYLRGHYKAGGIHLQSGLRLADHCKSILKLSDDPIDKSIMEAFIRLQLQVQMFGQITEHIHSISQGSNLYCPTIKFCTLSEARQQLDCLLQRSIDLTQLYNQTAVYTGDSPSPELLKAQSHIRVQLGDWLQTLKASEMDLGVHTDTGDCFPYRFLSLYHTMAYIMVETCLDTAREFIYDRFTTNFVSIITQAVEIYKILRSTPADLFPSHSTADIGWIPPLYYTALKCRVHRIRVHAVKILGSDWHKEGIWDSKLAESVLREAIEIEEGEFYQDCRIDDNFPISEVPKAHDLTLPVLPDYYRTSDVTVVLPNDPSEKAELVCRRQRGDGNWELISRRLDATL</sequence>
<dbReference type="PANTHER" id="PTHR36206">
    <property type="entry name" value="ASPERCRYPTIN BIOSYNTHESIS CLUSTER-SPECIFIC TRANSCRIPTION REGULATOR ATNN-RELATED"/>
    <property type="match status" value="1"/>
</dbReference>
<evidence type="ECO:0000256" key="5">
    <source>
        <dbReference type="ARBA" id="ARBA00023163"/>
    </source>
</evidence>
<dbReference type="OrthoDB" id="2593732at2759"/>
<evidence type="ECO:0000256" key="3">
    <source>
        <dbReference type="ARBA" id="ARBA00023015"/>
    </source>
</evidence>
<name>A0A3D8QP80_9HELO</name>
<evidence type="ECO:0000313" key="8">
    <source>
        <dbReference type="Proteomes" id="UP000256645"/>
    </source>
</evidence>
<proteinExistence type="predicted"/>
<keyword evidence="5" id="KW-0804">Transcription</keyword>
<keyword evidence="6" id="KW-0539">Nucleus</keyword>
<keyword evidence="8" id="KW-1185">Reference proteome</keyword>
<dbReference type="InterPro" id="IPR052360">
    <property type="entry name" value="Transcr_Regulatory_Proteins"/>
</dbReference>